<dbReference type="PANTHER" id="PTHR24258:SF136">
    <property type="entry name" value="GH06673P-RELATED"/>
    <property type="match status" value="1"/>
</dbReference>
<reference evidence="10" key="2">
    <citation type="submission" date="2022-10" db="EMBL/GenBank/DDBJ databases">
        <authorList>
            <consortium name="ENA_rothamsted_submissions"/>
            <consortium name="culmorum"/>
            <person name="King R."/>
        </authorList>
    </citation>
    <scope>NUCLEOTIDE SEQUENCE</scope>
</reference>
<keyword evidence="6" id="KW-1015">Disulfide bond</keyword>
<dbReference type="PROSITE" id="PS00135">
    <property type="entry name" value="TRYPSIN_SER"/>
    <property type="match status" value="1"/>
</dbReference>
<name>A0A9P0DG25_PHACE</name>
<dbReference type="SMART" id="SM00020">
    <property type="entry name" value="Tryp_SPc"/>
    <property type="match status" value="1"/>
</dbReference>
<comment type="subcellular location">
    <subcellularLocation>
        <location evidence="1">Secreted</location>
    </subcellularLocation>
</comment>
<dbReference type="OrthoDB" id="6339452at2759"/>
<dbReference type="EMBL" id="OU896720">
    <property type="protein sequence ID" value="CAH1153436.1"/>
    <property type="molecule type" value="Genomic_DNA"/>
</dbReference>
<evidence type="ECO:0000256" key="7">
    <source>
        <dbReference type="RuleBase" id="RU363034"/>
    </source>
</evidence>
<evidence type="ECO:0000313" key="10">
    <source>
        <dbReference type="EMBL" id="CAH1153436.1"/>
    </source>
</evidence>
<evidence type="ECO:0000256" key="2">
    <source>
        <dbReference type="ARBA" id="ARBA00022525"/>
    </source>
</evidence>
<dbReference type="InterPro" id="IPR033116">
    <property type="entry name" value="TRYPSIN_SER"/>
</dbReference>
<keyword evidence="11" id="KW-1185">Reference proteome</keyword>
<dbReference type="PRINTS" id="PR00722">
    <property type="entry name" value="CHYMOTRYPSIN"/>
</dbReference>
<dbReference type="InterPro" id="IPR001254">
    <property type="entry name" value="Trypsin_dom"/>
</dbReference>
<evidence type="ECO:0000256" key="5">
    <source>
        <dbReference type="ARBA" id="ARBA00022825"/>
    </source>
</evidence>
<feature type="signal peptide" evidence="8">
    <location>
        <begin position="1"/>
        <end position="20"/>
    </location>
</feature>
<dbReference type="InterPro" id="IPR009003">
    <property type="entry name" value="Peptidase_S1_PA"/>
</dbReference>
<dbReference type="GO" id="GO:0005576">
    <property type="term" value="C:extracellular region"/>
    <property type="evidence" value="ECO:0007669"/>
    <property type="project" value="UniProtKB-SubCell"/>
</dbReference>
<accession>A0A9P0DG25</accession>
<evidence type="ECO:0000256" key="8">
    <source>
        <dbReference type="SAM" id="SignalP"/>
    </source>
</evidence>
<keyword evidence="8" id="KW-0732">Signal</keyword>
<dbReference type="Gene3D" id="2.40.10.10">
    <property type="entry name" value="Trypsin-like serine proteases"/>
    <property type="match status" value="1"/>
</dbReference>
<organism evidence="10 11">
    <name type="scientific">Phaedon cochleariae</name>
    <name type="common">Mustard beetle</name>
    <dbReference type="NCBI Taxonomy" id="80249"/>
    <lineage>
        <taxon>Eukaryota</taxon>
        <taxon>Metazoa</taxon>
        <taxon>Ecdysozoa</taxon>
        <taxon>Arthropoda</taxon>
        <taxon>Hexapoda</taxon>
        <taxon>Insecta</taxon>
        <taxon>Pterygota</taxon>
        <taxon>Neoptera</taxon>
        <taxon>Endopterygota</taxon>
        <taxon>Coleoptera</taxon>
        <taxon>Polyphaga</taxon>
        <taxon>Cucujiformia</taxon>
        <taxon>Chrysomeloidea</taxon>
        <taxon>Chrysomelidae</taxon>
        <taxon>Chrysomelinae</taxon>
        <taxon>Chrysomelini</taxon>
        <taxon>Phaedon</taxon>
    </lineage>
</organism>
<dbReference type="InterPro" id="IPR018114">
    <property type="entry name" value="TRYPSIN_HIS"/>
</dbReference>
<protein>
    <recommendedName>
        <fullName evidence="9">Peptidase S1 domain-containing protein</fullName>
    </recommendedName>
</protein>
<reference evidence="10" key="1">
    <citation type="submission" date="2022-01" db="EMBL/GenBank/DDBJ databases">
        <authorList>
            <person name="King R."/>
        </authorList>
    </citation>
    <scope>NUCLEOTIDE SEQUENCE</scope>
</reference>
<dbReference type="PANTHER" id="PTHR24258">
    <property type="entry name" value="SERINE PROTEASE-RELATED"/>
    <property type="match status" value="1"/>
</dbReference>
<dbReference type="FunFam" id="2.40.10.10:FF:000015">
    <property type="entry name" value="Atrial natriuretic peptide-converting enzyme"/>
    <property type="match status" value="1"/>
</dbReference>
<proteinExistence type="predicted"/>
<dbReference type="GO" id="GO:0006508">
    <property type="term" value="P:proteolysis"/>
    <property type="evidence" value="ECO:0007669"/>
    <property type="project" value="UniProtKB-KW"/>
</dbReference>
<feature type="chain" id="PRO_5040121166" description="Peptidase S1 domain-containing protein" evidence="8">
    <location>
        <begin position="21"/>
        <end position="429"/>
    </location>
</feature>
<keyword evidence="5 7" id="KW-0720">Serine protease</keyword>
<evidence type="ECO:0000313" key="11">
    <source>
        <dbReference type="Proteomes" id="UP001153737"/>
    </source>
</evidence>
<evidence type="ECO:0000256" key="1">
    <source>
        <dbReference type="ARBA" id="ARBA00004613"/>
    </source>
</evidence>
<dbReference type="PROSITE" id="PS00134">
    <property type="entry name" value="TRYPSIN_HIS"/>
    <property type="match status" value="1"/>
</dbReference>
<sequence>MLEKVTQVFIFFTICFTAIAQVNDRCFERHSNSQGICKLITDCPAAVELAKIGVETTLCGFYQLTEPIVCCVEIGLQAQPNVDGTDFIFPSEANSENLSKQNNSSNVVPNDNLFSNEADLVFPDNLSIDGESFNADNSENLRISDQKCEEYTRPVTSVVQVIPLVTNTKPINITVPKCEYNGVPLIVGGKPASPGEFPFMAAIGFNTTEEPWRCGGTLISDRYVLTAGHCTFTRDAGSPAIIRLGGLDLSNDNDGSEHQTYLVSRVTTHPEYRYPLKYNDIALLRTHKRVRFTAFVRPACLYTKSHIEFQAGIATGWGRTDFAGENSDKLMKVTLNIYNNQQCYRTYQNNKDLPSGITSNMICAGELKGGRDTCQGDSGGPLIVTRPGNQCSFYVVGVTSFGKSCGQRNTPAIYTRVSEYVTWIEQTIW</sequence>
<feature type="domain" description="Peptidase S1" evidence="9">
    <location>
        <begin position="186"/>
        <end position="429"/>
    </location>
</feature>
<evidence type="ECO:0000259" key="9">
    <source>
        <dbReference type="PROSITE" id="PS50240"/>
    </source>
</evidence>
<dbReference type="SUPFAM" id="SSF50494">
    <property type="entry name" value="Trypsin-like serine proteases"/>
    <property type="match status" value="1"/>
</dbReference>
<dbReference type="InterPro" id="IPR043504">
    <property type="entry name" value="Peptidase_S1_PA_chymotrypsin"/>
</dbReference>
<dbReference type="InterPro" id="IPR001314">
    <property type="entry name" value="Peptidase_S1A"/>
</dbReference>
<evidence type="ECO:0000256" key="3">
    <source>
        <dbReference type="ARBA" id="ARBA00022670"/>
    </source>
</evidence>
<dbReference type="Proteomes" id="UP001153737">
    <property type="component" value="Chromosome 14"/>
</dbReference>
<keyword evidence="3 7" id="KW-0645">Protease</keyword>
<dbReference type="Pfam" id="PF00089">
    <property type="entry name" value="Trypsin"/>
    <property type="match status" value="1"/>
</dbReference>
<keyword evidence="2" id="KW-0964">Secreted</keyword>
<dbReference type="CDD" id="cd00190">
    <property type="entry name" value="Tryp_SPc"/>
    <property type="match status" value="1"/>
</dbReference>
<keyword evidence="4 7" id="KW-0378">Hydrolase</keyword>
<dbReference type="GO" id="GO:0004252">
    <property type="term" value="F:serine-type endopeptidase activity"/>
    <property type="evidence" value="ECO:0007669"/>
    <property type="project" value="InterPro"/>
</dbReference>
<gene>
    <name evidence="10" type="ORF">PHAECO_LOCUS4277</name>
</gene>
<evidence type="ECO:0000256" key="4">
    <source>
        <dbReference type="ARBA" id="ARBA00022801"/>
    </source>
</evidence>
<dbReference type="AlphaFoldDB" id="A0A9P0DG25"/>
<dbReference type="PROSITE" id="PS50240">
    <property type="entry name" value="TRYPSIN_DOM"/>
    <property type="match status" value="1"/>
</dbReference>
<evidence type="ECO:0000256" key="6">
    <source>
        <dbReference type="ARBA" id="ARBA00023157"/>
    </source>
</evidence>